<reference evidence="12 13" key="1">
    <citation type="submission" date="2018-03" db="EMBL/GenBank/DDBJ databases">
        <title>Genomic Encyclopedia of Archaeal and Bacterial Type Strains, Phase II (KMG-II): from individual species to whole genera.</title>
        <authorList>
            <person name="Goeker M."/>
        </authorList>
    </citation>
    <scope>NUCLEOTIDE SEQUENCE [LARGE SCALE GENOMIC DNA]</scope>
    <source>
        <strain evidence="12 13">ATCC BAA-1496</strain>
    </source>
</reference>
<comment type="catalytic activity">
    <reaction evidence="10">
        <text>an NDP-alpha-D-glucose + (2R)-3-phosphoglycerate = (2R)-2-O-(alpha-D-glucopyranosyl)-3-phospho-glycerate + a ribonucleoside 5'-diphosphate + H(+)</text>
        <dbReference type="Rhea" id="RHEA:47244"/>
        <dbReference type="ChEBI" id="CHEBI:15378"/>
        <dbReference type="ChEBI" id="CHEBI:57930"/>
        <dbReference type="ChEBI" id="CHEBI:58272"/>
        <dbReference type="ChEBI" id="CHEBI:62600"/>
        <dbReference type="ChEBI" id="CHEBI:76533"/>
        <dbReference type="EC" id="2.4.1.266"/>
    </reaction>
    <physiologicalReaction direction="left-to-right" evidence="10">
        <dbReference type="Rhea" id="RHEA:47245"/>
    </physiologicalReaction>
</comment>
<dbReference type="OrthoDB" id="9810303at2"/>
<evidence type="ECO:0000313" key="13">
    <source>
        <dbReference type="Proteomes" id="UP000237822"/>
    </source>
</evidence>
<protein>
    <recommendedName>
        <fullName evidence="8">Glucosyl-3-phosphoglycerate synthase</fullName>
        <ecNumber evidence="7">2.4.1.266</ecNumber>
    </recommendedName>
</protein>
<keyword evidence="5 12" id="KW-0808">Transferase</keyword>
<dbReference type="PANTHER" id="PTHR48090">
    <property type="entry name" value="UNDECAPRENYL-PHOSPHATE 4-DEOXY-4-FORMAMIDO-L-ARABINOSE TRANSFERASE-RELATED"/>
    <property type="match status" value="1"/>
</dbReference>
<accession>A0A2T0UCK9</accession>
<proteinExistence type="inferred from homology"/>
<dbReference type="SUPFAM" id="SSF53448">
    <property type="entry name" value="Nucleotide-diphospho-sugar transferases"/>
    <property type="match status" value="1"/>
</dbReference>
<dbReference type="InterPro" id="IPR050256">
    <property type="entry name" value="Glycosyltransferase_2"/>
</dbReference>
<comment type="cofactor">
    <cofactor evidence="2">
        <name>Mg(2+)</name>
        <dbReference type="ChEBI" id="CHEBI:18420"/>
    </cofactor>
</comment>
<comment type="caution">
    <text evidence="12">The sequence shown here is derived from an EMBL/GenBank/DDBJ whole genome shotgun (WGS) entry which is preliminary data.</text>
</comment>
<evidence type="ECO:0000256" key="8">
    <source>
        <dbReference type="ARBA" id="ARBA00040894"/>
    </source>
</evidence>
<evidence type="ECO:0000256" key="10">
    <source>
        <dbReference type="ARBA" id="ARBA00048997"/>
    </source>
</evidence>
<dbReference type="Pfam" id="PF00535">
    <property type="entry name" value="Glycos_transf_2"/>
    <property type="match status" value="1"/>
</dbReference>
<sequence length="279" mass="28608">MTAPSGTAADARSVAAIIPCKDEGERIVATVEAVLGLEHVDRVVVVDDGSTDDTAAAAHAAGADVIVHAQNFGKAAALTTGVRHLRELESGEGGVGAAGEAGGAVGAGGTGAGGAAAGPRHLLFVDGDLEGSASNLGVLIPPVLEGRADMTIAILPPQRTPGGGRGFVVRLARDGIEDLTGWTATQPLSGMRCLTAEAFEAASPLAPGWGVEVGLTTDVLAAGMRVVEVPCDLQHRVSGSDWRGQLHRAEQYRDVWRALTWRRTRKALTELAPGVARRL</sequence>
<dbReference type="Proteomes" id="UP000237822">
    <property type="component" value="Unassembled WGS sequence"/>
</dbReference>
<evidence type="ECO:0000256" key="5">
    <source>
        <dbReference type="ARBA" id="ARBA00022679"/>
    </source>
</evidence>
<keyword evidence="6" id="KW-0460">Magnesium</keyword>
<dbReference type="EC" id="2.4.1.266" evidence="7"/>
<comment type="similarity">
    <text evidence="3">Belongs to the glycosyltransferase 2 family.</text>
</comment>
<evidence type="ECO:0000256" key="1">
    <source>
        <dbReference type="ARBA" id="ARBA00001936"/>
    </source>
</evidence>
<evidence type="ECO:0000256" key="4">
    <source>
        <dbReference type="ARBA" id="ARBA00022676"/>
    </source>
</evidence>
<comment type="cofactor">
    <cofactor evidence="1">
        <name>Mn(2+)</name>
        <dbReference type="ChEBI" id="CHEBI:29035"/>
    </cofactor>
</comment>
<keyword evidence="13" id="KW-1185">Reference proteome</keyword>
<dbReference type="EMBL" id="PVTI01000022">
    <property type="protein sequence ID" value="PRY55624.1"/>
    <property type="molecule type" value="Genomic_DNA"/>
</dbReference>
<evidence type="ECO:0000256" key="3">
    <source>
        <dbReference type="ARBA" id="ARBA00006739"/>
    </source>
</evidence>
<organism evidence="12 13">
    <name type="scientific">Knoellia remsis</name>
    <dbReference type="NCBI Taxonomy" id="407159"/>
    <lineage>
        <taxon>Bacteria</taxon>
        <taxon>Bacillati</taxon>
        <taxon>Actinomycetota</taxon>
        <taxon>Actinomycetes</taxon>
        <taxon>Micrococcales</taxon>
        <taxon>Intrasporangiaceae</taxon>
        <taxon>Knoellia</taxon>
    </lineage>
</organism>
<evidence type="ECO:0000256" key="6">
    <source>
        <dbReference type="ARBA" id="ARBA00022842"/>
    </source>
</evidence>
<name>A0A2T0UCK9_9MICO</name>
<evidence type="ECO:0000256" key="7">
    <source>
        <dbReference type="ARBA" id="ARBA00039022"/>
    </source>
</evidence>
<evidence type="ECO:0000256" key="9">
    <source>
        <dbReference type="ARBA" id="ARBA00048689"/>
    </source>
</evidence>
<dbReference type="RefSeq" id="WP_106298311.1">
    <property type="nucleotide sequence ID" value="NZ_PVTI01000022.1"/>
</dbReference>
<evidence type="ECO:0000256" key="2">
    <source>
        <dbReference type="ARBA" id="ARBA00001946"/>
    </source>
</evidence>
<dbReference type="InterPro" id="IPR001173">
    <property type="entry name" value="Glyco_trans_2-like"/>
</dbReference>
<evidence type="ECO:0000259" key="11">
    <source>
        <dbReference type="Pfam" id="PF00535"/>
    </source>
</evidence>
<keyword evidence="4" id="KW-0328">Glycosyltransferase</keyword>
<dbReference type="Gene3D" id="3.90.550.10">
    <property type="entry name" value="Spore Coat Polysaccharide Biosynthesis Protein SpsA, Chain A"/>
    <property type="match status" value="1"/>
</dbReference>
<dbReference type="InterPro" id="IPR029044">
    <property type="entry name" value="Nucleotide-diphossugar_trans"/>
</dbReference>
<feature type="domain" description="Glycosyltransferase 2-like" evidence="11">
    <location>
        <begin position="16"/>
        <end position="85"/>
    </location>
</feature>
<dbReference type="PANTHER" id="PTHR48090:SF10">
    <property type="entry name" value="GLUCOSYL-3-PHOSPHOGLYCERATE SYNTHASE"/>
    <property type="match status" value="1"/>
</dbReference>
<evidence type="ECO:0000313" key="12">
    <source>
        <dbReference type="EMBL" id="PRY55624.1"/>
    </source>
</evidence>
<comment type="catalytic activity">
    <reaction evidence="9">
        <text>(2R)-3-phosphoglycerate + UDP-alpha-D-glucose = (2R)-2-O-(alpha-D-glucopyranosyl)-3-phospho-glycerate + UDP + H(+)</text>
        <dbReference type="Rhea" id="RHEA:31319"/>
        <dbReference type="ChEBI" id="CHEBI:15378"/>
        <dbReference type="ChEBI" id="CHEBI:58223"/>
        <dbReference type="ChEBI" id="CHEBI:58272"/>
        <dbReference type="ChEBI" id="CHEBI:58885"/>
        <dbReference type="ChEBI" id="CHEBI:62600"/>
        <dbReference type="EC" id="2.4.1.266"/>
    </reaction>
    <physiologicalReaction direction="left-to-right" evidence="9">
        <dbReference type="Rhea" id="RHEA:31320"/>
    </physiologicalReaction>
</comment>
<dbReference type="AlphaFoldDB" id="A0A2T0UCK9"/>
<gene>
    <name evidence="12" type="ORF">BCF74_1228</name>
</gene>
<dbReference type="GO" id="GO:0016757">
    <property type="term" value="F:glycosyltransferase activity"/>
    <property type="evidence" value="ECO:0007669"/>
    <property type="project" value="UniProtKB-KW"/>
</dbReference>